<dbReference type="Gene3D" id="3.40.50.300">
    <property type="entry name" value="P-loop containing nucleotide triphosphate hydrolases"/>
    <property type="match status" value="1"/>
</dbReference>
<name>A0A0K1PKM0_9BACT</name>
<dbReference type="OrthoDB" id="9768555at2"/>
<keyword evidence="4" id="KW-1185">Reference proteome</keyword>
<dbReference type="SUPFAM" id="SSF52540">
    <property type="entry name" value="P-loop containing nucleoside triphosphate hydrolases"/>
    <property type="match status" value="1"/>
</dbReference>
<evidence type="ECO:0000259" key="2">
    <source>
        <dbReference type="Pfam" id="PF07728"/>
    </source>
</evidence>
<reference evidence="3 4" key="1">
    <citation type="submission" date="2015-08" db="EMBL/GenBank/DDBJ databases">
        <authorList>
            <person name="Babu N.S."/>
            <person name="Beckwith C.J."/>
            <person name="Beseler K.G."/>
            <person name="Brison A."/>
            <person name="Carone J.V."/>
            <person name="Caskin T.P."/>
            <person name="Diamond M."/>
            <person name="Durham M.E."/>
            <person name="Foxe J.M."/>
            <person name="Go M."/>
            <person name="Henderson B.A."/>
            <person name="Jones I.B."/>
            <person name="McGettigan J.A."/>
            <person name="Micheletti S.J."/>
            <person name="Nasrallah M.E."/>
            <person name="Ortiz D."/>
            <person name="Piller C.R."/>
            <person name="Privatt S.R."/>
            <person name="Schneider S.L."/>
            <person name="Sharp S."/>
            <person name="Smith T.C."/>
            <person name="Stanton J.D."/>
            <person name="Ullery H.E."/>
            <person name="Wilson R.J."/>
            <person name="Serrano M.G."/>
            <person name="Buck G."/>
            <person name="Lee V."/>
            <person name="Wang Y."/>
            <person name="Carvalho R."/>
            <person name="Voegtly L."/>
            <person name="Shi R."/>
            <person name="Duckworth R."/>
            <person name="Johnson A."/>
            <person name="Loviza R."/>
            <person name="Walstead R."/>
            <person name="Shah Z."/>
            <person name="Kiflezghi M."/>
            <person name="Wade K."/>
            <person name="Ball S.L."/>
            <person name="Bradley K.W."/>
            <person name="Asai D.J."/>
            <person name="Bowman C.A."/>
            <person name="Russell D.A."/>
            <person name="Pope W.H."/>
            <person name="Jacobs-Sera D."/>
            <person name="Hendrix R.W."/>
            <person name="Hatfull G.F."/>
        </authorList>
    </citation>
    <scope>NUCLEOTIDE SEQUENCE [LARGE SCALE GENOMIC DNA]</scope>
    <source>
        <strain evidence="3 4">DSM 27648</strain>
    </source>
</reference>
<evidence type="ECO:0000313" key="3">
    <source>
        <dbReference type="EMBL" id="AKU93941.1"/>
    </source>
</evidence>
<dbReference type="InterPro" id="IPR050764">
    <property type="entry name" value="CbbQ/NirQ/NorQ/GpvN"/>
</dbReference>
<dbReference type="STRING" id="1391654.AKJ09_00605"/>
<dbReference type="PANTHER" id="PTHR42759">
    <property type="entry name" value="MOXR FAMILY PROTEIN"/>
    <property type="match status" value="1"/>
</dbReference>
<dbReference type="EMBL" id="CP012333">
    <property type="protein sequence ID" value="AKU93941.1"/>
    <property type="molecule type" value="Genomic_DNA"/>
</dbReference>
<dbReference type="KEGG" id="llu:AKJ09_00605"/>
<dbReference type="GO" id="GO:0016887">
    <property type="term" value="F:ATP hydrolysis activity"/>
    <property type="evidence" value="ECO:0007669"/>
    <property type="project" value="InterPro"/>
</dbReference>
<dbReference type="PANTHER" id="PTHR42759:SF1">
    <property type="entry name" value="MAGNESIUM-CHELATASE SUBUNIT CHLD"/>
    <property type="match status" value="1"/>
</dbReference>
<dbReference type="AlphaFoldDB" id="A0A0K1PKM0"/>
<dbReference type="InterPro" id="IPR027417">
    <property type="entry name" value="P-loop_NTPase"/>
</dbReference>
<evidence type="ECO:0000313" key="4">
    <source>
        <dbReference type="Proteomes" id="UP000064967"/>
    </source>
</evidence>
<dbReference type="RefSeq" id="WP_146645615.1">
    <property type="nucleotide sequence ID" value="NZ_CP012333.1"/>
</dbReference>
<dbReference type="InterPro" id="IPR011704">
    <property type="entry name" value="ATPase_dyneun-rel_AAA"/>
</dbReference>
<protein>
    <submittedName>
        <fullName evidence="3">MOXR-like ATPase</fullName>
    </submittedName>
</protein>
<feature type="domain" description="ATPase dynein-related AAA" evidence="2">
    <location>
        <begin position="107"/>
        <end position="247"/>
    </location>
</feature>
<proteinExistence type="predicted"/>
<dbReference type="PATRIC" id="fig|1391654.3.peg.610"/>
<dbReference type="Proteomes" id="UP000064967">
    <property type="component" value="Chromosome"/>
</dbReference>
<feature type="region of interest" description="Disordered" evidence="1">
    <location>
        <begin position="1"/>
        <end position="22"/>
    </location>
</feature>
<accession>A0A0K1PKM0</accession>
<sequence>MAAKKKTDDVIETNDSREAKASEVLREPAEIKYAVELEALRQNDEGEAPAPWLLSPRSVLAYVTGTKKPLKATIDGKTVEVPITRKFFGDDTIVERSIVTLASERALLLVGDPGTGKSWLSEHLAAAICGNSTLTIQGTAGTTEEQIKYSWNIARIIAEGPKPENMIASPCMIAMRGGKLFRFEEITRCVGDVQDALVSICSDKAIAVPELPGENMVFARPGFNIIATANSRDQGVNELSAALKRRFNYVHIPVVADQKTEVEIVGTRSAELLARYRIPAKVEKPVLDLLATVFRELREGVTSDGVKVQKPTTTLSTAEAIGVALDAAIHSRHFGSGIVGPAEVGRNLVGSVVKEDLGDVKVLKEYLNLVVKKRAATDTTWKAFHDAATQSLKG</sequence>
<evidence type="ECO:0000256" key="1">
    <source>
        <dbReference type="SAM" id="MobiDB-lite"/>
    </source>
</evidence>
<dbReference type="GO" id="GO:0005524">
    <property type="term" value="F:ATP binding"/>
    <property type="evidence" value="ECO:0007669"/>
    <property type="project" value="InterPro"/>
</dbReference>
<gene>
    <name evidence="3" type="ORF">AKJ09_00605</name>
</gene>
<organism evidence="3 4">
    <name type="scientific">Labilithrix luteola</name>
    <dbReference type="NCBI Taxonomy" id="1391654"/>
    <lineage>
        <taxon>Bacteria</taxon>
        <taxon>Pseudomonadati</taxon>
        <taxon>Myxococcota</taxon>
        <taxon>Polyangia</taxon>
        <taxon>Polyangiales</taxon>
        <taxon>Labilitrichaceae</taxon>
        <taxon>Labilithrix</taxon>
    </lineage>
</organism>
<dbReference type="Pfam" id="PF07728">
    <property type="entry name" value="AAA_5"/>
    <property type="match status" value="1"/>
</dbReference>